<proteinExistence type="predicted"/>
<evidence type="ECO:0000313" key="1">
    <source>
        <dbReference type="EMBL" id="GHA61195.1"/>
    </source>
</evidence>
<dbReference type="EMBL" id="BMZF01000011">
    <property type="protein sequence ID" value="GHA61195.1"/>
    <property type="molecule type" value="Genomic_DNA"/>
</dbReference>
<dbReference type="Proteomes" id="UP000634455">
    <property type="component" value="Unassembled WGS sequence"/>
</dbReference>
<protein>
    <recommendedName>
        <fullName evidence="3">Lipoprotein</fullName>
    </recommendedName>
</protein>
<dbReference type="RefSeq" id="WP_189641396.1">
    <property type="nucleotide sequence ID" value="NZ_BMZF01000011.1"/>
</dbReference>
<keyword evidence="2" id="KW-1185">Reference proteome</keyword>
<organism evidence="1 2">
    <name type="scientific">Paramylibacter ulvae</name>
    <dbReference type="NCBI Taxonomy" id="1651968"/>
    <lineage>
        <taxon>Bacteria</taxon>
        <taxon>Pseudomonadati</taxon>
        <taxon>Pseudomonadota</taxon>
        <taxon>Alphaproteobacteria</taxon>
        <taxon>Rhodobacterales</taxon>
        <taxon>Paracoccaceae</taxon>
        <taxon>Paramylibacter</taxon>
    </lineage>
</organism>
<dbReference type="PROSITE" id="PS51257">
    <property type="entry name" value="PROKAR_LIPOPROTEIN"/>
    <property type="match status" value="1"/>
</dbReference>
<sequence length="159" mass="16974">MNIVKPAVGLAFVAALAGCEQPHIDEGNILMGGRAYNVDYTTFHAPQRTAKPVLKMIKSETTAPLAASAGQTLSSGTFVVDTQNATNYRAAYGKCVQNAGISGNVTIRQKPYNQRITLGLVKTSNISTAQYKRAADCMSAYYAENQPKVVKKVSSSTPL</sequence>
<accession>A0ABQ3D8P1</accession>
<name>A0ABQ3D8P1_9RHOB</name>
<evidence type="ECO:0000313" key="2">
    <source>
        <dbReference type="Proteomes" id="UP000634455"/>
    </source>
</evidence>
<gene>
    <name evidence="1" type="ORF">GCM10008927_28300</name>
</gene>
<evidence type="ECO:0008006" key="3">
    <source>
        <dbReference type="Google" id="ProtNLM"/>
    </source>
</evidence>
<comment type="caution">
    <text evidence="1">The sequence shown here is derived from an EMBL/GenBank/DDBJ whole genome shotgun (WGS) entry which is preliminary data.</text>
</comment>
<reference evidence="2" key="1">
    <citation type="journal article" date="2019" name="Int. J. Syst. Evol. Microbiol.">
        <title>The Global Catalogue of Microorganisms (GCM) 10K type strain sequencing project: providing services to taxonomists for standard genome sequencing and annotation.</title>
        <authorList>
            <consortium name="The Broad Institute Genomics Platform"/>
            <consortium name="The Broad Institute Genome Sequencing Center for Infectious Disease"/>
            <person name="Wu L."/>
            <person name="Ma J."/>
        </authorList>
    </citation>
    <scope>NUCLEOTIDE SEQUENCE [LARGE SCALE GENOMIC DNA]</scope>
    <source>
        <strain evidence="2">KCTC 32465</strain>
    </source>
</reference>